<dbReference type="EMBL" id="LUGG01000005">
    <property type="protein sequence ID" value="OBZ74483.1"/>
    <property type="molecule type" value="Genomic_DNA"/>
</dbReference>
<dbReference type="OrthoDB" id="5357295at2759"/>
<reference evidence="3 4" key="1">
    <citation type="submission" date="2016-03" db="EMBL/GenBank/DDBJ databases">
        <title>Whole genome sequencing of Grifola frondosa 9006-11.</title>
        <authorList>
            <person name="Min B."/>
            <person name="Park H."/>
            <person name="Kim J.-G."/>
            <person name="Cho H."/>
            <person name="Oh Y.-L."/>
            <person name="Kong W.-S."/>
            <person name="Choi I.-G."/>
        </authorList>
    </citation>
    <scope>NUCLEOTIDE SEQUENCE [LARGE SCALE GENOMIC DNA]</scope>
    <source>
        <strain evidence="3 4">9006-11</strain>
    </source>
</reference>
<gene>
    <name evidence="3" type="ORF">A0H81_05136</name>
</gene>
<evidence type="ECO:0000313" key="4">
    <source>
        <dbReference type="Proteomes" id="UP000092993"/>
    </source>
</evidence>
<accession>A0A1C7MC38</accession>
<dbReference type="InterPro" id="IPR003615">
    <property type="entry name" value="HNH_nuc"/>
</dbReference>
<organism evidence="3 4">
    <name type="scientific">Grifola frondosa</name>
    <name type="common">Maitake</name>
    <name type="synonym">Polyporus frondosus</name>
    <dbReference type="NCBI Taxonomy" id="5627"/>
    <lineage>
        <taxon>Eukaryota</taxon>
        <taxon>Fungi</taxon>
        <taxon>Dikarya</taxon>
        <taxon>Basidiomycota</taxon>
        <taxon>Agaricomycotina</taxon>
        <taxon>Agaricomycetes</taxon>
        <taxon>Polyporales</taxon>
        <taxon>Grifolaceae</taxon>
        <taxon>Grifola</taxon>
    </lineage>
</organism>
<feature type="domain" description="HNH nuclease" evidence="2">
    <location>
        <begin position="6"/>
        <end position="60"/>
    </location>
</feature>
<protein>
    <recommendedName>
        <fullName evidence="2">HNH nuclease domain-containing protein</fullName>
    </recommendedName>
</protein>
<dbReference type="Proteomes" id="UP000092993">
    <property type="component" value="Unassembled WGS sequence"/>
</dbReference>
<proteinExistence type="predicted"/>
<dbReference type="Pfam" id="PF13391">
    <property type="entry name" value="HNH_2"/>
    <property type="match status" value="1"/>
</dbReference>
<dbReference type="AlphaFoldDB" id="A0A1C7MC38"/>
<evidence type="ECO:0000256" key="1">
    <source>
        <dbReference type="SAM" id="MobiDB-lite"/>
    </source>
</evidence>
<evidence type="ECO:0000313" key="3">
    <source>
        <dbReference type="EMBL" id="OBZ74483.1"/>
    </source>
</evidence>
<evidence type="ECO:0000259" key="2">
    <source>
        <dbReference type="Pfam" id="PF13391"/>
    </source>
</evidence>
<comment type="caution">
    <text evidence="3">The sequence shown here is derived from an EMBL/GenBank/DDBJ whole genome shotgun (WGS) entry which is preliminary data.</text>
</comment>
<name>A0A1C7MC38_GRIFR</name>
<sequence>MSSFGCKVCHLVAKNEDSDVEGLWLRMTRLTPDFKRDHKTNLIFLCRGHHAMFDLHIWTLVPALEDIEMLITAEEANFTGRLRLLQNGHWTPRRVPEWNRLSGRFAYLFLKSSALGSNMIGTIQEDYPDTDAGSVVSPQRVIYTDIGDPPAYIRRVVPLTIHHNPFWIELTLNNPNRPTGYWVNPFACICRALTALNTSYTPSKLFWKPLGANQEAPIYSPVEQFEARLLRLRSLYNRELGPVPMIPHRTAHPGPPVRPSGHQHGGYVAPNTVYPGRSIGPNSVESQPEYRQTPHASGSGNTGEVGRAKRLCCGQTRRCISKEGTGIPAVDGERIVRLRWYSRSRSAAGSMGS</sequence>
<feature type="region of interest" description="Disordered" evidence="1">
    <location>
        <begin position="254"/>
        <end position="306"/>
    </location>
</feature>
<feature type="compositionally biased region" description="Polar residues" evidence="1">
    <location>
        <begin position="280"/>
        <end position="299"/>
    </location>
</feature>
<keyword evidence="4" id="KW-1185">Reference proteome</keyword>